<protein>
    <recommendedName>
        <fullName evidence="4">DUF1893 domain-containing protein</fullName>
    </recommendedName>
</protein>
<gene>
    <name evidence="2" type="ordered locus">Clole_1523</name>
</gene>
<organism evidence="2 3">
    <name type="scientific">Cellulosilyticum lentocellum (strain ATCC 49066 / DSM 5427 / NCIMB 11756 / RHM5)</name>
    <name type="common">Clostridium lentocellum</name>
    <dbReference type="NCBI Taxonomy" id="642492"/>
    <lineage>
        <taxon>Bacteria</taxon>
        <taxon>Bacillati</taxon>
        <taxon>Bacillota</taxon>
        <taxon>Clostridia</taxon>
        <taxon>Lachnospirales</taxon>
        <taxon>Cellulosilyticaceae</taxon>
        <taxon>Cellulosilyticum</taxon>
    </lineage>
</organism>
<evidence type="ECO:0008006" key="4">
    <source>
        <dbReference type="Google" id="ProtNLM"/>
    </source>
</evidence>
<sequence>MTLLDRAKKLLRETDSTCIALIGEESYLSKERGISPILNQLEKNEQFFKGAIVADKVVGKSAAMLYKKAQIHSLYASIISEHALRALKDTEIIVTYEKVVPYIINRQGDGMCPMEASVLEIEEVNEAYEALRNKMAMMRKNQ</sequence>
<dbReference type="Pfam" id="PF08973">
    <property type="entry name" value="TM1506"/>
    <property type="match status" value="1"/>
</dbReference>
<keyword evidence="1" id="KW-0175">Coiled coil</keyword>
<name>F2JJW7_CELLD</name>
<dbReference type="STRING" id="642492.Clole_1523"/>
<dbReference type="Gene3D" id="3.40.140.30">
    <property type="entry name" value="Hypothetical protein TM1506"/>
    <property type="match status" value="1"/>
</dbReference>
<dbReference type="InterPro" id="IPR037081">
    <property type="entry name" value="Hyp_TM1506"/>
</dbReference>
<dbReference type="eggNOG" id="ENOG50332RU">
    <property type="taxonomic scope" value="Bacteria"/>
</dbReference>
<dbReference type="AlphaFoldDB" id="F2JJW7"/>
<dbReference type="HOGENOM" id="CLU_121418_0_0_9"/>
<reference evidence="2 3" key="1">
    <citation type="journal article" date="2011" name="J. Bacteriol.">
        <title>Complete genome sequence of the cellulose-degrading bacterium Cellulosilyticum lentocellum.</title>
        <authorList>
            <consortium name="US DOE Joint Genome Institute"/>
            <person name="Miller D.A."/>
            <person name="Suen G."/>
            <person name="Bruce D."/>
            <person name="Copeland A."/>
            <person name="Cheng J.F."/>
            <person name="Detter C."/>
            <person name="Goodwin L.A."/>
            <person name="Han C.S."/>
            <person name="Hauser L.J."/>
            <person name="Land M.L."/>
            <person name="Lapidus A."/>
            <person name="Lucas S."/>
            <person name="Meincke L."/>
            <person name="Pitluck S."/>
            <person name="Tapia R."/>
            <person name="Teshima H."/>
            <person name="Woyke T."/>
            <person name="Fox B.G."/>
            <person name="Angert E.R."/>
            <person name="Currie C.R."/>
        </authorList>
    </citation>
    <scope>NUCLEOTIDE SEQUENCE [LARGE SCALE GENOMIC DNA]</scope>
    <source>
        <strain evidence="3">ATCC 49066 / DSM 5427 / NCIMB 11756 / RHM5</strain>
    </source>
</reference>
<proteinExistence type="predicted"/>
<feature type="coiled-coil region" evidence="1">
    <location>
        <begin position="114"/>
        <end position="141"/>
    </location>
</feature>
<evidence type="ECO:0000313" key="3">
    <source>
        <dbReference type="Proteomes" id="UP000008467"/>
    </source>
</evidence>
<dbReference type="KEGG" id="cle:Clole_1523"/>
<evidence type="ECO:0000256" key="1">
    <source>
        <dbReference type="SAM" id="Coils"/>
    </source>
</evidence>
<dbReference type="InterPro" id="IPR016193">
    <property type="entry name" value="Cytidine_deaminase-like"/>
</dbReference>
<dbReference type="RefSeq" id="WP_013656547.1">
    <property type="nucleotide sequence ID" value="NC_015275.1"/>
</dbReference>
<dbReference type="InterPro" id="IPR015067">
    <property type="entry name" value="DUF1893_TM1506-like"/>
</dbReference>
<dbReference type="SUPFAM" id="SSF53927">
    <property type="entry name" value="Cytidine deaminase-like"/>
    <property type="match status" value="1"/>
</dbReference>
<evidence type="ECO:0000313" key="2">
    <source>
        <dbReference type="EMBL" id="ADZ83249.1"/>
    </source>
</evidence>
<dbReference type="Proteomes" id="UP000008467">
    <property type="component" value="Chromosome"/>
</dbReference>
<accession>F2JJW7</accession>
<keyword evidence="3" id="KW-1185">Reference proteome</keyword>
<dbReference type="EMBL" id="CP002582">
    <property type="protein sequence ID" value="ADZ83249.1"/>
    <property type="molecule type" value="Genomic_DNA"/>
</dbReference>
<dbReference type="GO" id="GO:0003824">
    <property type="term" value="F:catalytic activity"/>
    <property type="evidence" value="ECO:0007669"/>
    <property type="project" value="InterPro"/>
</dbReference>